<proteinExistence type="predicted"/>
<dbReference type="InterPro" id="IPR011010">
    <property type="entry name" value="DNA_brk_join_enz"/>
</dbReference>
<feature type="domain" description="Tyr recombinase" evidence="2">
    <location>
        <begin position="1"/>
        <end position="132"/>
    </location>
</feature>
<protein>
    <recommendedName>
        <fullName evidence="2">Tyr recombinase domain-containing protein</fullName>
    </recommendedName>
</protein>
<dbReference type="PANTHER" id="PTHR30349:SF81">
    <property type="entry name" value="TYROSINE RECOMBINASE XERC"/>
    <property type="match status" value="1"/>
</dbReference>
<dbReference type="PROSITE" id="PS51898">
    <property type="entry name" value="TYR_RECOMBINASE"/>
    <property type="match status" value="1"/>
</dbReference>
<dbReference type="PANTHER" id="PTHR30349">
    <property type="entry name" value="PHAGE INTEGRASE-RELATED"/>
    <property type="match status" value="1"/>
</dbReference>
<dbReference type="Pfam" id="PF00589">
    <property type="entry name" value="Phage_integrase"/>
    <property type="match status" value="1"/>
</dbReference>
<sequence length="139" mass="15032">MTDEGVLRLSGKGGKERIVPVGSFARAALDEYLVRVRPEWATRGTSTPALFLGPRGGRVSRQTAWLVIQAAAERAGLTKAVSPHTFRHSFATHLLAGGADVRVVQELLGHSSVATTQIYTLVTADTLRDVYLTSHPRAR</sequence>
<dbReference type="EMBL" id="AP027731">
    <property type="protein sequence ID" value="BDZ47514.1"/>
    <property type="molecule type" value="Genomic_DNA"/>
</dbReference>
<dbReference type="Gene3D" id="1.10.443.10">
    <property type="entry name" value="Intergrase catalytic core"/>
    <property type="match status" value="1"/>
</dbReference>
<reference evidence="4" key="1">
    <citation type="journal article" date="2019" name="Int. J. Syst. Evol. Microbiol.">
        <title>The Global Catalogue of Microorganisms (GCM) 10K type strain sequencing project: providing services to taxonomists for standard genome sequencing and annotation.</title>
        <authorList>
            <consortium name="The Broad Institute Genomics Platform"/>
            <consortium name="The Broad Institute Genome Sequencing Center for Infectious Disease"/>
            <person name="Wu L."/>
            <person name="Ma J."/>
        </authorList>
    </citation>
    <scope>NUCLEOTIDE SEQUENCE [LARGE SCALE GENOMIC DNA]</scope>
    <source>
        <strain evidence="4">NBRC 108725</strain>
    </source>
</reference>
<dbReference type="InterPro" id="IPR013762">
    <property type="entry name" value="Integrase-like_cat_sf"/>
</dbReference>
<keyword evidence="4" id="KW-1185">Reference proteome</keyword>
<keyword evidence="1" id="KW-0233">DNA recombination</keyword>
<evidence type="ECO:0000313" key="4">
    <source>
        <dbReference type="Proteomes" id="UP001321498"/>
    </source>
</evidence>
<gene>
    <name evidence="3" type="ORF">GCM10025866_34230</name>
</gene>
<dbReference type="InterPro" id="IPR050090">
    <property type="entry name" value="Tyrosine_recombinase_XerCD"/>
</dbReference>
<evidence type="ECO:0000256" key="1">
    <source>
        <dbReference type="ARBA" id="ARBA00023172"/>
    </source>
</evidence>
<evidence type="ECO:0000313" key="3">
    <source>
        <dbReference type="EMBL" id="BDZ47514.1"/>
    </source>
</evidence>
<dbReference type="Proteomes" id="UP001321498">
    <property type="component" value="Chromosome"/>
</dbReference>
<name>A0ABM8GH94_9MICO</name>
<dbReference type="InterPro" id="IPR002104">
    <property type="entry name" value="Integrase_catalytic"/>
</dbReference>
<dbReference type="SUPFAM" id="SSF56349">
    <property type="entry name" value="DNA breaking-rejoining enzymes"/>
    <property type="match status" value="1"/>
</dbReference>
<accession>A0ABM8GH94</accession>
<evidence type="ECO:0000259" key="2">
    <source>
        <dbReference type="PROSITE" id="PS51898"/>
    </source>
</evidence>
<organism evidence="3 4">
    <name type="scientific">Naasia aerilata</name>
    <dbReference type="NCBI Taxonomy" id="1162966"/>
    <lineage>
        <taxon>Bacteria</taxon>
        <taxon>Bacillati</taxon>
        <taxon>Actinomycetota</taxon>
        <taxon>Actinomycetes</taxon>
        <taxon>Micrococcales</taxon>
        <taxon>Microbacteriaceae</taxon>
        <taxon>Naasia</taxon>
    </lineage>
</organism>